<dbReference type="EMBL" id="JFFI01000933">
    <property type="protein sequence ID" value="KXH64837.1"/>
    <property type="molecule type" value="Genomic_DNA"/>
</dbReference>
<gene>
    <name evidence="2" type="ORF">CSAL01_11237</name>
</gene>
<evidence type="ECO:0000313" key="3">
    <source>
        <dbReference type="Proteomes" id="UP000070121"/>
    </source>
</evidence>
<organism evidence="2 3">
    <name type="scientific">Colletotrichum salicis</name>
    <dbReference type="NCBI Taxonomy" id="1209931"/>
    <lineage>
        <taxon>Eukaryota</taxon>
        <taxon>Fungi</taxon>
        <taxon>Dikarya</taxon>
        <taxon>Ascomycota</taxon>
        <taxon>Pezizomycotina</taxon>
        <taxon>Sordariomycetes</taxon>
        <taxon>Hypocreomycetidae</taxon>
        <taxon>Glomerellales</taxon>
        <taxon>Glomerellaceae</taxon>
        <taxon>Colletotrichum</taxon>
        <taxon>Colletotrichum acutatum species complex</taxon>
    </lineage>
</organism>
<proteinExistence type="predicted"/>
<name>A0A135UX01_9PEZI</name>
<dbReference type="STRING" id="1209931.A0A135UX01"/>
<keyword evidence="1" id="KW-0812">Transmembrane</keyword>
<evidence type="ECO:0000313" key="2">
    <source>
        <dbReference type="EMBL" id="KXH64837.1"/>
    </source>
</evidence>
<evidence type="ECO:0000256" key="1">
    <source>
        <dbReference type="SAM" id="Phobius"/>
    </source>
</evidence>
<keyword evidence="3" id="KW-1185">Reference proteome</keyword>
<sequence>MSGLEALGVACNIMTVIGFGLAIVSICRRINATGQSDPELAQQVANLSAASIQVQKLNGVTSPDQQATDAGRRLQESMRKLQASRPGGDGTLEKALSVVKTIRRKRRLESLKSRLEQQRSVMNTSLIVLLPEQAGTSGQLNADSFVKIDRGQRNFVAMYARGSKALEDLVKAESQLTRDHNAAEHAKLHDAMLRREESRQDREACKALLDSLNYDGMNDRQSTIKPRHNQTFDWIFKDIDADRSRSDMSQAGQSSQSSGNSDISEDIQVLHNDQHLVAQFIGDNRGLTYKNSGTDWSLEELKVLLFKGIRNADQGYLVLLDALDEVDRRDEGLDQFLGFIHEL</sequence>
<dbReference type="OrthoDB" id="4849344at2759"/>
<keyword evidence="1" id="KW-0472">Membrane</keyword>
<dbReference type="AlphaFoldDB" id="A0A135UX01"/>
<protein>
    <submittedName>
        <fullName evidence="2">Uncharacterized protein</fullName>
    </submittedName>
</protein>
<reference evidence="2 3" key="1">
    <citation type="submission" date="2014-02" db="EMBL/GenBank/DDBJ databases">
        <title>The genome sequence of Colletotrichum salicis CBS 607.94.</title>
        <authorList>
            <person name="Baroncelli R."/>
            <person name="Thon M.R."/>
        </authorList>
    </citation>
    <scope>NUCLEOTIDE SEQUENCE [LARGE SCALE GENOMIC DNA]</scope>
    <source>
        <strain evidence="2 3">CBS 607.94</strain>
    </source>
</reference>
<dbReference type="PANTHER" id="PTHR10039:SF5">
    <property type="entry name" value="NACHT DOMAIN-CONTAINING PROTEIN"/>
    <property type="match status" value="1"/>
</dbReference>
<dbReference type="Proteomes" id="UP000070121">
    <property type="component" value="Unassembled WGS sequence"/>
</dbReference>
<dbReference type="PANTHER" id="PTHR10039">
    <property type="entry name" value="AMELOGENIN"/>
    <property type="match status" value="1"/>
</dbReference>
<keyword evidence="1" id="KW-1133">Transmembrane helix</keyword>
<accession>A0A135UX01</accession>
<comment type="caution">
    <text evidence="2">The sequence shown here is derived from an EMBL/GenBank/DDBJ whole genome shotgun (WGS) entry which is preliminary data.</text>
</comment>
<feature type="transmembrane region" description="Helical" evidence="1">
    <location>
        <begin position="6"/>
        <end position="27"/>
    </location>
</feature>